<protein>
    <submittedName>
        <fullName evidence="3">Putative periplasmic protein</fullName>
    </submittedName>
</protein>
<feature type="region of interest" description="Disordered" evidence="1">
    <location>
        <begin position="79"/>
        <end position="117"/>
    </location>
</feature>
<evidence type="ECO:0000256" key="1">
    <source>
        <dbReference type="SAM" id="MobiDB-lite"/>
    </source>
</evidence>
<gene>
    <name evidence="3" type="ORF">DAQ1742_04421</name>
</gene>
<dbReference type="Gene3D" id="3.40.50.1110">
    <property type="entry name" value="SGNH hydrolase"/>
    <property type="match status" value="1"/>
</dbReference>
<dbReference type="InterPro" id="IPR036514">
    <property type="entry name" value="SGNH_hydro_sf"/>
</dbReference>
<dbReference type="EMBL" id="LT615367">
    <property type="protein sequence ID" value="SLM65166.1"/>
    <property type="molecule type" value="Genomic_DNA"/>
</dbReference>
<feature type="transmembrane region" description="Helical" evidence="2">
    <location>
        <begin position="12"/>
        <end position="30"/>
    </location>
</feature>
<keyword evidence="4" id="KW-1185">Reference proteome</keyword>
<feature type="compositionally biased region" description="Polar residues" evidence="1">
    <location>
        <begin position="95"/>
        <end position="104"/>
    </location>
</feature>
<keyword evidence="2" id="KW-1133">Transmembrane helix</keyword>
<organism evidence="3 4">
    <name type="scientific">Dickeya aquatica</name>
    <dbReference type="NCBI Taxonomy" id="1401087"/>
    <lineage>
        <taxon>Bacteria</taxon>
        <taxon>Pseudomonadati</taxon>
        <taxon>Pseudomonadota</taxon>
        <taxon>Gammaproteobacteria</taxon>
        <taxon>Enterobacterales</taxon>
        <taxon>Pectobacteriaceae</taxon>
        <taxon>Dickeya</taxon>
    </lineage>
</organism>
<evidence type="ECO:0000256" key="2">
    <source>
        <dbReference type="SAM" id="Phobius"/>
    </source>
</evidence>
<keyword evidence="2" id="KW-0472">Membrane</keyword>
<dbReference type="AlphaFoldDB" id="A0A375AGY6"/>
<dbReference type="RefSeq" id="WP_035338893.1">
    <property type="nucleotide sequence ID" value="NZ_LT615367.1"/>
</dbReference>
<dbReference type="Pfam" id="PF04311">
    <property type="entry name" value="DUF459"/>
    <property type="match status" value="1"/>
</dbReference>
<dbReference type="Proteomes" id="UP000294820">
    <property type="component" value="Chromosome 1"/>
</dbReference>
<name>A0A375AGY6_9GAMM</name>
<dbReference type="GO" id="GO:0016788">
    <property type="term" value="F:hydrolase activity, acting on ester bonds"/>
    <property type="evidence" value="ECO:0007669"/>
    <property type="project" value="UniProtKB-ARBA"/>
</dbReference>
<keyword evidence="2" id="KW-0812">Transmembrane</keyword>
<proteinExistence type="predicted"/>
<evidence type="ECO:0000313" key="3">
    <source>
        <dbReference type="EMBL" id="SLM65166.1"/>
    </source>
</evidence>
<accession>A0A375AGY6</accession>
<evidence type="ECO:0000313" key="4">
    <source>
        <dbReference type="Proteomes" id="UP000294820"/>
    </source>
</evidence>
<dbReference type="KEGG" id="daq:DAQ1742_04421"/>
<dbReference type="InterPro" id="IPR007407">
    <property type="entry name" value="DUF459"/>
</dbReference>
<reference evidence="3 4" key="1">
    <citation type="submission" date="2016-09" db="EMBL/GenBank/DDBJ databases">
        <authorList>
            <person name="Reverchon S."/>
            <person name="Nasser W."/>
            <person name="Leonard S."/>
            <person name="Brochier C."/>
            <person name="Duprey A."/>
        </authorList>
    </citation>
    <scope>NUCLEOTIDE SEQUENCE [LARGE SCALE GENOMIC DNA]</scope>
    <source>
        <strain evidence="3 4">174/2</strain>
    </source>
</reference>
<sequence>MPISEYRATLSHVLKSFLVMLSAIIGLIWLNQHSINGYWELHFHEKSPWESNTHPSWVLGDRVMKAAQAAKEAFVANWSGEESASGGDEPESAEAQASVSSPSSADAGPELGSHPDVPALSAPSASVVLSPPSPLVLPPSPNGLSGVPVVPLTTPVALKPSQAVMFMGDSMMEGVAPHVIKMLRDRYHLAGIDLSKRSTGLAYPGFFNWPLTLERELKRRQNVGLLVVFLGPNDPWDMPAGKGKPFLKFASQEWEEAYRERIRTIIRLAREKQIPVIWVSPPNMENKKLNYGMHYLDGLYQAEVTAANQILIQVNEIFGYRDTNYSAEIKQEKQKIRVRSGDGVHFSPAGQKMIADRIFDKIAISPSENEVSH</sequence>
<dbReference type="SUPFAM" id="SSF52266">
    <property type="entry name" value="SGNH hydrolase"/>
    <property type="match status" value="1"/>
</dbReference>